<accession>A0A4D9D476</accession>
<feature type="transmembrane region" description="Helical" evidence="2">
    <location>
        <begin position="427"/>
        <end position="449"/>
    </location>
</feature>
<feature type="region of interest" description="Disordered" evidence="1">
    <location>
        <begin position="875"/>
        <end position="910"/>
    </location>
</feature>
<dbReference type="SUPFAM" id="SSF51126">
    <property type="entry name" value="Pectin lyase-like"/>
    <property type="match status" value="1"/>
</dbReference>
<name>A0A4D9D476_9STRA</name>
<evidence type="ECO:0000313" key="4">
    <source>
        <dbReference type="Proteomes" id="UP000355283"/>
    </source>
</evidence>
<keyword evidence="4" id="KW-1185">Reference proteome</keyword>
<gene>
    <name evidence="3" type="ORF">NSK_005258</name>
</gene>
<evidence type="ECO:0000256" key="1">
    <source>
        <dbReference type="SAM" id="MobiDB-lite"/>
    </source>
</evidence>
<evidence type="ECO:0000256" key="2">
    <source>
        <dbReference type="SAM" id="Phobius"/>
    </source>
</evidence>
<feature type="compositionally biased region" description="Acidic residues" evidence="1">
    <location>
        <begin position="736"/>
        <end position="747"/>
    </location>
</feature>
<sequence length="1282" mass="135031">MKRAHIIGASALFLGVIVLIIGLLVGRGDRKDPTQTATTPTVVSPDELPLLNKILNNGSSSDNIKGNPAVTPASLFPPAESKQATSPGATTGTTALGNLLRNSTLVNNVVSALTAGQDQAQEQAQALSNSLATSALGQAVGKIQAAAQASMGYVAVEGCTPKNAEELRYMIDHTTCPRLTLVPATNYSITEQLVIRRRVTLVGRPLGLPIIDAHNTTRAFLVEAGGFLDVRFVEIVKGKFVEVVPLVLYRLRGPTCYIRRGGVALFTGCRFSANWRNAALFLGITPPQTNVQVFGGGIVAESGTLRVTDCHVFRPRIGIAFREIQFIGGEFLVLGGNMYLTGSIFVNMAIFSNSLGAGGYVANLGGTVVITGCLFNYAGTFVCTMGLGYLFFLGGGATILTGCIVTTTIGFAAYFGGGIGIFTGSGVALMTGFIYAANGIMGIGTGLGFQMAVGAGVSIRTGVIQSTMSALGYVTGCGITNYIGAGVTVFSDVILARSTALLTFFGTGSYLYLGAGSATIVNAVGFFNTGIGANSFAGGDMAVFGGYMSRINQVYTSTSAISFAAGQGADLFIGLGGASLVLNLYITPATPVAFRSRGLVAIYVAGNNVFLSTQLGNSTVLFNVLTVNKHGQTDWSRNIFVARKISWRFTDVGPNPDDFVGRRLEASGENKAGFDQAKTSGHGKPAPLATRGEDVEVRPMHPTMPRFLSTGRLGSETSFDVKPTVTDILNKYLPVEDEESIAEDTTGEDGHGRVEGHGNQIDGPEATVAKGVPDTSPNASQGRVEENAVASVTGPKTNYSGDVDLGNITHNAFYAFAEMPGLKVEETKTDKIYVASPMDMCGVCDVTPGNTFDNVDGPGALSACGMQNKCETSDASALALPPGGQGGEKGAGQAGEEQPGSGMWVTSREEKSANSTVQLLEIRTTFTPCAAPPLSSSGASTAVAGVNKIEVAAALREAIVNLGLSERWHLRVEPSWESSKNVDPYLRLEGDAEMEESDATFDYGSIDPAEVANQEACGRKESFKAYLVSDWKNVTDEISRKLKTSTGTKALTLALQKEVEHTAAVAANATDGGNDGGMPASPSVCELVVYRTTSLYVPSTTLAGSGATAVTRLASAPVTRRTTASTSAFHRVLSADGLRFEMEEAEVEEDDEQVKALLSREASAALTLLIPDSTDPYAFLRELPPRVDAVEIDETYSLVLSNFPGTFQMATLTVRAVPEKGEDVLLAILPSQPHMLTRQQVWSWRPRDSLGAKQLVKGREYYLEVTSSDGMAFDATNKFVIR</sequence>
<feature type="compositionally biased region" description="Low complexity" evidence="1">
    <location>
        <begin position="84"/>
        <end position="94"/>
    </location>
</feature>
<reference evidence="3 4" key="1">
    <citation type="submission" date="2019-01" db="EMBL/GenBank/DDBJ databases">
        <title>Nuclear Genome Assembly of the Microalgal Biofuel strain Nannochloropsis salina CCMP1776.</title>
        <authorList>
            <person name="Hovde B."/>
        </authorList>
    </citation>
    <scope>NUCLEOTIDE SEQUENCE [LARGE SCALE GENOMIC DNA]</scope>
    <source>
        <strain evidence="3 4">CCMP1776</strain>
    </source>
</reference>
<organism evidence="3 4">
    <name type="scientific">Nannochloropsis salina CCMP1776</name>
    <dbReference type="NCBI Taxonomy" id="1027361"/>
    <lineage>
        <taxon>Eukaryota</taxon>
        <taxon>Sar</taxon>
        <taxon>Stramenopiles</taxon>
        <taxon>Ochrophyta</taxon>
        <taxon>Eustigmatophyceae</taxon>
        <taxon>Eustigmatales</taxon>
        <taxon>Monodopsidaceae</taxon>
        <taxon>Microchloropsis</taxon>
        <taxon>Microchloropsis salina</taxon>
    </lineage>
</organism>
<evidence type="ECO:0000313" key="3">
    <source>
        <dbReference type="EMBL" id="TFJ83418.1"/>
    </source>
</evidence>
<keyword evidence="2" id="KW-0472">Membrane</keyword>
<feature type="transmembrane region" description="Helical" evidence="2">
    <location>
        <begin position="357"/>
        <end position="377"/>
    </location>
</feature>
<dbReference type="OrthoDB" id="10304461at2759"/>
<proteinExistence type="predicted"/>
<feature type="region of interest" description="Disordered" evidence="1">
    <location>
        <begin position="59"/>
        <end position="94"/>
    </location>
</feature>
<feature type="transmembrane region" description="Helical" evidence="2">
    <location>
        <begin position="389"/>
        <end position="415"/>
    </location>
</feature>
<feature type="region of interest" description="Disordered" evidence="1">
    <location>
        <begin position="736"/>
        <end position="799"/>
    </location>
</feature>
<feature type="transmembrane region" description="Helical" evidence="2">
    <location>
        <begin position="470"/>
        <end position="490"/>
    </location>
</feature>
<dbReference type="Proteomes" id="UP000355283">
    <property type="component" value="Unassembled WGS sequence"/>
</dbReference>
<dbReference type="InterPro" id="IPR011050">
    <property type="entry name" value="Pectin_lyase_fold/virulence"/>
</dbReference>
<dbReference type="EMBL" id="SDOX01000036">
    <property type="protein sequence ID" value="TFJ83418.1"/>
    <property type="molecule type" value="Genomic_DNA"/>
</dbReference>
<feature type="transmembrane region" description="Helical" evidence="2">
    <location>
        <begin position="6"/>
        <end position="25"/>
    </location>
</feature>
<protein>
    <submittedName>
        <fullName evidence="3">Uncharacterized protein</fullName>
    </submittedName>
</protein>
<feature type="transmembrane region" description="Helical" evidence="2">
    <location>
        <begin position="331"/>
        <end position="351"/>
    </location>
</feature>
<comment type="caution">
    <text evidence="3">The sequence shown here is derived from an EMBL/GenBank/DDBJ whole genome shotgun (WGS) entry which is preliminary data.</text>
</comment>
<keyword evidence="2" id="KW-1133">Transmembrane helix</keyword>
<feature type="region of interest" description="Disordered" evidence="1">
    <location>
        <begin position="670"/>
        <end position="689"/>
    </location>
</feature>
<keyword evidence="2" id="KW-0812">Transmembrane</keyword>
<feature type="compositionally biased region" description="Gly residues" evidence="1">
    <location>
        <begin position="883"/>
        <end position="893"/>
    </location>
</feature>